<sequence>MAHCRIQNINEEYQLETASGEIIPVKGVHLAEIHLGNSTFKQKVFVADITDDVLLGLNVMAEQNFILDLPQRILKTNNEEIILNFPKIRALPTRTVKVVEDVEIPPQSEVVLEAICDDSIEEDETVIMDPKTESFLHHRGILTGQTLTVKKDHRMFVRIMNLKDCPQQILKGKPIGSCQTAEMVAMQKEVPKPTQMKTLPEPLQEIIKKSRPLLNPEETDLRSGTLIHWPESNEKIQMLATFHSGSSKAKRDQHGKKSPTDHQPLKDTGPCGIPLPSKTTC</sequence>
<dbReference type="InterPro" id="IPR021109">
    <property type="entry name" value="Peptidase_aspartic_dom_sf"/>
</dbReference>
<evidence type="ECO:0000313" key="3">
    <source>
        <dbReference type="Proteomes" id="UP001159042"/>
    </source>
</evidence>
<comment type="caution">
    <text evidence="2">The sequence shown here is derived from an EMBL/GenBank/DDBJ whole genome shotgun (WGS) entry which is preliminary data.</text>
</comment>
<dbReference type="AlphaFoldDB" id="A0AAV8V5J5"/>
<protein>
    <submittedName>
        <fullName evidence="2">Uncharacterized protein</fullName>
    </submittedName>
</protein>
<feature type="region of interest" description="Disordered" evidence="1">
    <location>
        <begin position="241"/>
        <end position="281"/>
    </location>
</feature>
<accession>A0AAV8V5J5</accession>
<proteinExistence type="predicted"/>
<evidence type="ECO:0000256" key="1">
    <source>
        <dbReference type="SAM" id="MobiDB-lite"/>
    </source>
</evidence>
<keyword evidence="3" id="KW-1185">Reference proteome</keyword>
<dbReference type="Proteomes" id="UP001159042">
    <property type="component" value="Unassembled WGS sequence"/>
</dbReference>
<organism evidence="2 3">
    <name type="scientific">Exocentrus adspersus</name>
    <dbReference type="NCBI Taxonomy" id="1586481"/>
    <lineage>
        <taxon>Eukaryota</taxon>
        <taxon>Metazoa</taxon>
        <taxon>Ecdysozoa</taxon>
        <taxon>Arthropoda</taxon>
        <taxon>Hexapoda</taxon>
        <taxon>Insecta</taxon>
        <taxon>Pterygota</taxon>
        <taxon>Neoptera</taxon>
        <taxon>Endopterygota</taxon>
        <taxon>Coleoptera</taxon>
        <taxon>Polyphaga</taxon>
        <taxon>Cucujiformia</taxon>
        <taxon>Chrysomeloidea</taxon>
        <taxon>Cerambycidae</taxon>
        <taxon>Lamiinae</taxon>
        <taxon>Acanthocinini</taxon>
        <taxon>Exocentrus</taxon>
    </lineage>
</organism>
<name>A0AAV8V5J5_9CUCU</name>
<evidence type="ECO:0000313" key="2">
    <source>
        <dbReference type="EMBL" id="KAJ8909438.1"/>
    </source>
</evidence>
<reference evidence="2 3" key="1">
    <citation type="journal article" date="2023" name="Insect Mol. Biol.">
        <title>Genome sequencing provides insights into the evolution of gene families encoding plant cell wall-degrading enzymes in longhorned beetles.</title>
        <authorList>
            <person name="Shin N.R."/>
            <person name="Okamura Y."/>
            <person name="Kirsch R."/>
            <person name="Pauchet Y."/>
        </authorList>
    </citation>
    <scope>NUCLEOTIDE SEQUENCE [LARGE SCALE GENOMIC DNA]</scope>
    <source>
        <strain evidence="2">EAD_L_NR</strain>
    </source>
</reference>
<dbReference type="EMBL" id="JANEYG010000574">
    <property type="protein sequence ID" value="KAJ8909438.1"/>
    <property type="molecule type" value="Genomic_DNA"/>
</dbReference>
<dbReference type="Gene3D" id="2.40.70.10">
    <property type="entry name" value="Acid Proteases"/>
    <property type="match status" value="1"/>
</dbReference>
<gene>
    <name evidence="2" type="ORF">NQ315_012752</name>
</gene>